<reference evidence="3 4" key="1">
    <citation type="journal article" date="2018" name="PLoS Genet.">
        <title>Population sequencing reveals clonal diversity and ancestral inbreeding in the grapevine cultivar Chardonnay.</title>
        <authorList>
            <person name="Roach M.J."/>
            <person name="Johnson D.L."/>
            <person name="Bohlmann J."/>
            <person name="van Vuuren H.J."/>
            <person name="Jones S.J."/>
            <person name="Pretorius I.S."/>
            <person name="Schmidt S.A."/>
            <person name="Borneman A.R."/>
        </authorList>
    </citation>
    <scope>NUCLEOTIDE SEQUENCE [LARGE SCALE GENOMIC DNA]</scope>
    <source>
        <strain evidence="4">cv. Chardonnay</strain>
        <tissue evidence="3">Leaf</tissue>
    </source>
</reference>
<keyword evidence="1" id="KW-1133">Transmembrane helix</keyword>
<feature type="domain" description="Reverse transcriptase" evidence="2">
    <location>
        <begin position="339"/>
        <end position="608"/>
    </location>
</feature>
<dbReference type="InterPro" id="IPR000477">
    <property type="entry name" value="RT_dom"/>
</dbReference>
<evidence type="ECO:0000256" key="1">
    <source>
        <dbReference type="SAM" id="Phobius"/>
    </source>
</evidence>
<evidence type="ECO:0000313" key="4">
    <source>
        <dbReference type="Proteomes" id="UP000288805"/>
    </source>
</evidence>
<dbReference type="InterPro" id="IPR036691">
    <property type="entry name" value="Endo/exonu/phosph_ase_sf"/>
</dbReference>
<keyword evidence="1" id="KW-0812">Transmembrane</keyword>
<dbReference type="PANTHER" id="PTHR33116">
    <property type="entry name" value="REVERSE TRANSCRIPTASE ZINC-BINDING DOMAIN-CONTAINING PROTEIN-RELATED-RELATED"/>
    <property type="match status" value="1"/>
</dbReference>
<sequence>MTEMSLGVVRSLGVGRFLEWGALNARGVAGGVVVYWDNRVLELMGMEVGLFSISCRFKNCEDGFRWIFSGVYSPTMKRYREFLWEELGAIQGLWNDPWCIGRDFNMIRFPNERRRGGRLSPSMQRFSEVIDDLDLRDLPLQGGPFTWSGGLNNQTMSRLDRFLVSEDWEGHFNGVVQSTLPRPVSDHFPILLDGGGVRRGPVPFRFENMWLKEEGFKDLLKGWWQGLRFSGSFSFILPEKLKALKAILKSWNKVVFGKVGVNKRLALDKVDFWDSQEKMRTLSLEELEARKEAKGDFEKWALMEEISWRQKSREIKINGNWLTEEQDIKGGVVGAFENLLTNPRDWHPSMEGLDFNRIDGEDAACLEGVFIEAEVFSALSDLNGDKAPAQNAFVEGRQILDAALIANEAIDSLLKRNESGVLYKLDIEKAYDHLNWNFLLLVLQRMGFGEKWTGWISWCISTATFSVLINGTPAGFFNSSRGLRQGDPLSPYLFVIGMEAFSRLILRAMRGGFLSGYRIKGRSGDGDGAVVTHLPFADDTLVFCEASQDQMAHLSWLLMWFEAISGLRINLDKSEILPVGRVENLEALALKVGCKLGRLPNSYLGIPLGANHKSVAVWDGVEERFRRRLALWKRNYISKGGRITLIRSTLSSMPIYLMSLLRMPRVVSLRLEKIQRDFLWGGGALERKLHLVNWDSVCSDIRKGGLRVRRLSTLNRALLCKWNWRFANEREALWRQVISRKFGEEEGGWYTREVREGFGVGLWKEIRKEGALLQNKVVFSVGNGRRVKFWNDNWCGNFSLSNLFPSCMPLLHLKRLGGGGGEITSDNPGRRLNPLLEDRMLWKETKDGIFSVKSLYSSLASRRDVQFPYSNIWSICVPTKVSFFAWEAYWGKVLTLDQLKKRGRSLANKCFLCGMEEESIDHILIQCSKARGYGSYCLLCLVLLGSSLLWLEILLVVGVALSWVRSVRRCGTQPRCAFFGQFGRKETG</sequence>
<dbReference type="Pfam" id="PF13966">
    <property type="entry name" value="zf-RVT"/>
    <property type="match status" value="1"/>
</dbReference>
<gene>
    <name evidence="3" type="primary">VvCHDh000004_647</name>
    <name evidence="3" type="ORF">CK203_094659</name>
</gene>
<comment type="caution">
    <text evidence="3">The sequence shown here is derived from an EMBL/GenBank/DDBJ whole genome shotgun (WGS) entry which is preliminary data.</text>
</comment>
<evidence type="ECO:0000313" key="3">
    <source>
        <dbReference type="EMBL" id="RVW23870.1"/>
    </source>
</evidence>
<dbReference type="SUPFAM" id="SSF56219">
    <property type="entry name" value="DNase I-like"/>
    <property type="match status" value="1"/>
</dbReference>
<protein>
    <submittedName>
        <fullName evidence="3">Putative ribonuclease H protein</fullName>
    </submittedName>
</protein>
<dbReference type="AlphaFoldDB" id="A0A438CKY3"/>
<name>A0A438CKY3_VITVI</name>
<feature type="transmembrane region" description="Helical" evidence="1">
    <location>
        <begin position="936"/>
        <end position="964"/>
    </location>
</feature>
<accession>A0A438CKY3</accession>
<dbReference type="PANTHER" id="PTHR33116:SF78">
    <property type="entry name" value="OS12G0587133 PROTEIN"/>
    <property type="match status" value="1"/>
</dbReference>
<evidence type="ECO:0000259" key="2">
    <source>
        <dbReference type="PROSITE" id="PS50878"/>
    </source>
</evidence>
<dbReference type="Gene3D" id="3.60.10.10">
    <property type="entry name" value="Endonuclease/exonuclease/phosphatase"/>
    <property type="match status" value="1"/>
</dbReference>
<organism evidence="3 4">
    <name type="scientific">Vitis vinifera</name>
    <name type="common">Grape</name>
    <dbReference type="NCBI Taxonomy" id="29760"/>
    <lineage>
        <taxon>Eukaryota</taxon>
        <taxon>Viridiplantae</taxon>
        <taxon>Streptophyta</taxon>
        <taxon>Embryophyta</taxon>
        <taxon>Tracheophyta</taxon>
        <taxon>Spermatophyta</taxon>
        <taxon>Magnoliopsida</taxon>
        <taxon>eudicotyledons</taxon>
        <taxon>Gunneridae</taxon>
        <taxon>Pentapetalae</taxon>
        <taxon>rosids</taxon>
        <taxon>Vitales</taxon>
        <taxon>Vitaceae</taxon>
        <taxon>Viteae</taxon>
        <taxon>Vitis</taxon>
    </lineage>
</organism>
<dbReference type="Proteomes" id="UP000288805">
    <property type="component" value="Unassembled WGS sequence"/>
</dbReference>
<dbReference type="Pfam" id="PF00078">
    <property type="entry name" value="RVT_1"/>
    <property type="match status" value="1"/>
</dbReference>
<dbReference type="SUPFAM" id="SSF56672">
    <property type="entry name" value="DNA/RNA polymerases"/>
    <property type="match status" value="1"/>
</dbReference>
<dbReference type="InterPro" id="IPR026960">
    <property type="entry name" value="RVT-Znf"/>
</dbReference>
<keyword evidence="1" id="KW-0472">Membrane</keyword>
<dbReference type="EMBL" id="QGNW01002184">
    <property type="protein sequence ID" value="RVW23870.1"/>
    <property type="molecule type" value="Genomic_DNA"/>
</dbReference>
<dbReference type="InterPro" id="IPR043502">
    <property type="entry name" value="DNA/RNA_pol_sf"/>
</dbReference>
<proteinExistence type="predicted"/>
<dbReference type="PROSITE" id="PS50878">
    <property type="entry name" value="RT_POL"/>
    <property type="match status" value="1"/>
</dbReference>
<dbReference type="CDD" id="cd01650">
    <property type="entry name" value="RT_nLTR_like"/>
    <property type="match status" value="1"/>
</dbReference>